<keyword evidence="3" id="KW-0813">Transport</keyword>
<keyword evidence="15 16" id="KW-0472">Membrane</keyword>
<dbReference type="InterPro" id="IPR059000">
    <property type="entry name" value="ATPase_P-type_domA"/>
</dbReference>
<dbReference type="Pfam" id="PF00702">
    <property type="entry name" value="Hydrolase"/>
    <property type="match status" value="1"/>
</dbReference>
<dbReference type="PROSITE" id="PS50846">
    <property type="entry name" value="HMA_2"/>
    <property type="match status" value="2"/>
</dbReference>
<dbReference type="InterPro" id="IPR027256">
    <property type="entry name" value="P-typ_ATPase_IB"/>
</dbReference>
<dbReference type="SFLD" id="SFLDS00003">
    <property type="entry name" value="Haloacid_Dehalogenase"/>
    <property type="match status" value="1"/>
</dbReference>
<dbReference type="Proteomes" id="UP001626536">
    <property type="component" value="Chromosome"/>
</dbReference>
<dbReference type="SUPFAM" id="SSF81653">
    <property type="entry name" value="Calcium ATPase, transduction domain A"/>
    <property type="match status" value="1"/>
</dbReference>
<dbReference type="Gene3D" id="3.40.50.1000">
    <property type="entry name" value="HAD superfamily/HAD-like"/>
    <property type="match status" value="1"/>
</dbReference>
<keyword evidence="13" id="KW-0186">Copper</keyword>
<evidence type="ECO:0000256" key="7">
    <source>
        <dbReference type="ARBA" id="ARBA00022741"/>
    </source>
</evidence>
<organism evidence="18 19">
    <name type="scientific">Methylocapsa polymorpha</name>
    <dbReference type="NCBI Taxonomy" id="3080828"/>
    <lineage>
        <taxon>Bacteria</taxon>
        <taxon>Pseudomonadati</taxon>
        <taxon>Pseudomonadota</taxon>
        <taxon>Alphaproteobacteria</taxon>
        <taxon>Hyphomicrobiales</taxon>
        <taxon>Beijerinckiaceae</taxon>
        <taxon>Methylocapsa</taxon>
    </lineage>
</organism>
<dbReference type="SUPFAM" id="SSF81660">
    <property type="entry name" value="Metal cation-transporting ATPase, ATP-binding domain N"/>
    <property type="match status" value="1"/>
</dbReference>
<evidence type="ECO:0000256" key="4">
    <source>
        <dbReference type="ARBA" id="ARBA00022692"/>
    </source>
</evidence>
<keyword evidence="4 16" id="KW-0812">Transmembrane</keyword>
<dbReference type="Gene3D" id="2.70.150.10">
    <property type="entry name" value="Calcium-transporting ATPase, cytoplasmic transduction domain A"/>
    <property type="match status" value="1"/>
</dbReference>
<dbReference type="InterPro" id="IPR023298">
    <property type="entry name" value="ATPase_P-typ_TM_dom_sf"/>
</dbReference>
<dbReference type="Gene3D" id="3.40.1110.10">
    <property type="entry name" value="Calcium-transporting ATPase, cytoplasmic domain N"/>
    <property type="match status" value="1"/>
</dbReference>
<dbReference type="RefSeq" id="WP_407338337.1">
    <property type="nucleotide sequence ID" value="NZ_CP136862.1"/>
</dbReference>
<evidence type="ECO:0000256" key="12">
    <source>
        <dbReference type="ARBA" id="ARBA00022989"/>
    </source>
</evidence>
<dbReference type="PRINTS" id="PR00119">
    <property type="entry name" value="CATATPASE"/>
</dbReference>
<evidence type="ECO:0000256" key="1">
    <source>
        <dbReference type="ARBA" id="ARBA00004127"/>
    </source>
</evidence>
<keyword evidence="19" id="KW-1185">Reference proteome</keyword>
<gene>
    <name evidence="18" type="ORF">RZS28_13930</name>
</gene>
<dbReference type="NCBIfam" id="TIGR01525">
    <property type="entry name" value="ATPase-IB_hvy"/>
    <property type="match status" value="1"/>
</dbReference>
<keyword evidence="11" id="KW-1278">Translocase</keyword>
<keyword evidence="9 16" id="KW-0067">ATP-binding</keyword>
<dbReference type="EMBL" id="CP136862">
    <property type="protein sequence ID" value="WOJ88899.1"/>
    <property type="molecule type" value="Genomic_DNA"/>
</dbReference>
<dbReference type="InterPro" id="IPR044492">
    <property type="entry name" value="P_typ_ATPase_HD_dom"/>
</dbReference>
<dbReference type="Pfam" id="PF00403">
    <property type="entry name" value="HMA"/>
    <property type="match status" value="2"/>
</dbReference>
<evidence type="ECO:0000256" key="6">
    <source>
        <dbReference type="ARBA" id="ARBA00022737"/>
    </source>
</evidence>
<dbReference type="InterPro" id="IPR023214">
    <property type="entry name" value="HAD_sf"/>
</dbReference>
<dbReference type="InterPro" id="IPR001757">
    <property type="entry name" value="P_typ_ATPase"/>
</dbReference>
<keyword evidence="8" id="KW-0187">Copper transport</keyword>
<feature type="transmembrane region" description="Helical" evidence="16">
    <location>
        <begin position="817"/>
        <end position="839"/>
    </location>
</feature>
<dbReference type="Pfam" id="PF00122">
    <property type="entry name" value="E1-E2_ATPase"/>
    <property type="match status" value="1"/>
</dbReference>
<keyword evidence="5 16" id="KW-0479">Metal-binding</keyword>
<evidence type="ECO:0000313" key="19">
    <source>
        <dbReference type="Proteomes" id="UP001626536"/>
    </source>
</evidence>
<comment type="subcellular location">
    <subcellularLocation>
        <location evidence="16">Cell membrane</location>
    </subcellularLocation>
    <subcellularLocation>
        <location evidence="1">Endomembrane system</location>
        <topology evidence="1">Multi-pass membrane protein</topology>
    </subcellularLocation>
</comment>
<feature type="domain" description="HMA" evidence="17">
    <location>
        <begin position="79"/>
        <end position="145"/>
    </location>
</feature>
<evidence type="ECO:0000313" key="18">
    <source>
        <dbReference type="EMBL" id="WOJ88899.1"/>
    </source>
</evidence>
<evidence type="ECO:0000256" key="9">
    <source>
        <dbReference type="ARBA" id="ARBA00022840"/>
    </source>
</evidence>
<keyword evidence="7 16" id="KW-0547">Nucleotide-binding</keyword>
<evidence type="ECO:0000256" key="13">
    <source>
        <dbReference type="ARBA" id="ARBA00023008"/>
    </source>
</evidence>
<evidence type="ECO:0000256" key="2">
    <source>
        <dbReference type="ARBA" id="ARBA00006024"/>
    </source>
</evidence>
<keyword evidence="14" id="KW-0406">Ion transport</keyword>
<feature type="transmembrane region" description="Helical" evidence="16">
    <location>
        <begin position="272"/>
        <end position="288"/>
    </location>
</feature>
<accession>A0ABZ0HNM4</accession>
<evidence type="ECO:0000256" key="10">
    <source>
        <dbReference type="ARBA" id="ARBA00022842"/>
    </source>
</evidence>
<feature type="transmembrane region" description="Helical" evidence="16">
    <location>
        <begin position="425"/>
        <end position="447"/>
    </location>
</feature>
<dbReference type="SUPFAM" id="SSF81665">
    <property type="entry name" value="Calcium ATPase, transmembrane domain M"/>
    <property type="match status" value="1"/>
</dbReference>
<dbReference type="NCBIfam" id="TIGR00003">
    <property type="entry name" value="copper ion binding protein"/>
    <property type="match status" value="1"/>
</dbReference>
<feature type="transmembrane region" description="Helical" evidence="16">
    <location>
        <begin position="170"/>
        <end position="189"/>
    </location>
</feature>
<dbReference type="CDD" id="cd02094">
    <property type="entry name" value="P-type_ATPase_Cu-like"/>
    <property type="match status" value="1"/>
</dbReference>
<keyword evidence="6" id="KW-0677">Repeat</keyword>
<dbReference type="SUPFAM" id="SSF56784">
    <property type="entry name" value="HAD-like"/>
    <property type="match status" value="1"/>
</dbReference>
<dbReference type="CDD" id="cd00371">
    <property type="entry name" value="HMA"/>
    <property type="match status" value="2"/>
</dbReference>
<evidence type="ECO:0000256" key="3">
    <source>
        <dbReference type="ARBA" id="ARBA00022448"/>
    </source>
</evidence>
<reference evidence="18 19" key="1">
    <citation type="submission" date="2023-10" db="EMBL/GenBank/DDBJ databases">
        <title>Novel methanotroph of the genus Methylocapsa from a subarctic wetland.</title>
        <authorList>
            <person name="Belova S.E."/>
            <person name="Oshkin I.Y."/>
            <person name="Miroshnikov K."/>
            <person name="Dedysh S.N."/>
        </authorList>
    </citation>
    <scope>NUCLEOTIDE SEQUENCE [LARGE SCALE GENOMIC DNA]</scope>
    <source>
        <strain evidence="18 19">RX1</strain>
    </source>
</reference>
<dbReference type="SFLD" id="SFLDF00027">
    <property type="entry name" value="p-type_atpase"/>
    <property type="match status" value="1"/>
</dbReference>
<dbReference type="PANTHER" id="PTHR43520">
    <property type="entry name" value="ATP7, ISOFORM B"/>
    <property type="match status" value="1"/>
</dbReference>
<dbReference type="InterPro" id="IPR018303">
    <property type="entry name" value="ATPase_P-typ_P_site"/>
</dbReference>
<name>A0ABZ0HNM4_9HYPH</name>
<evidence type="ECO:0000256" key="16">
    <source>
        <dbReference type="RuleBase" id="RU362081"/>
    </source>
</evidence>
<dbReference type="SFLD" id="SFLDG00002">
    <property type="entry name" value="C1.7:_P-type_atpase_like"/>
    <property type="match status" value="1"/>
</dbReference>
<keyword evidence="12 16" id="KW-1133">Transmembrane helix</keyword>
<dbReference type="InterPro" id="IPR006122">
    <property type="entry name" value="HMA_Cu_ion-bd"/>
</dbReference>
<feature type="domain" description="HMA" evidence="17">
    <location>
        <begin position="12"/>
        <end position="77"/>
    </location>
</feature>
<dbReference type="InterPro" id="IPR036163">
    <property type="entry name" value="HMA_dom_sf"/>
</dbReference>
<dbReference type="Gene3D" id="3.30.70.100">
    <property type="match status" value="2"/>
</dbReference>
<evidence type="ECO:0000259" key="17">
    <source>
        <dbReference type="PROSITE" id="PS50846"/>
    </source>
</evidence>
<keyword evidence="10" id="KW-0460">Magnesium</keyword>
<dbReference type="PANTHER" id="PTHR43520:SF8">
    <property type="entry name" value="P-TYPE CU(+) TRANSPORTER"/>
    <property type="match status" value="1"/>
</dbReference>
<evidence type="ECO:0000256" key="5">
    <source>
        <dbReference type="ARBA" id="ARBA00022723"/>
    </source>
</evidence>
<dbReference type="PROSITE" id="PS01047">
    <property type="entry name" value="HMA_1"/>
    <property type="match status" value="1"/>
</dbReference>
<proteinExistence type="inferred from homology"/>
<keyword evidence="16" id="KW-1003">Cell membrane</keyword>
<dbReference type="InterPro" id="IPR006121">
    <property type="entry name" value="HMA_dom"/>
</dbReference>
<evidence type="ECO:0000256" key="8">
    <source>
        <dbReference type="ARBA" id="ARBA00022796"/>
    </source>
</evidence>
<evidence type="ECO:0000256" key="14">
    <source>
        <dbReference type="ARBA" id="ARBA00023065"/>
    </source>
</evidence>
<feature type="transmembrane region" description="Helical" evidence="16">
    <location>
        <begin position="792"/>
        <end position="811"/>
    </location>
</feature>
<dbReference type="NCBIfam" id="TIGR01494">
    <property type="entry name" value="ATPase_P-type"/>
    <property type="match status" value="2"/>
</dbReference>
<protein>
    <submittedName>
        <fullName evidence="18">Heavy metal translocating P-type ATPase</fullName>
    </submittedName>
</protein>
<evidence type="ECO:0000256" key="11">
    <source>
        <dbReference type="ARBA" id="ARBA00022967"/>
    </source>
</evidence>
<dbReference type="InterPro" id="IPR036412">
    <property type="entry name" value="HAD-like_sf"/>
</dbReference>
<feature type="transmembrane region" description="Helical" evidence="16">
    <location>
        <begin position="453"/>
        <end position="476"/>
    </location>
</feature>
<evidence type="ECO:0000256" key="15">
    <source>
        <dbReference type="ARBA" id="ARBA00023136"/>
    </source>
</evidence>
<dbReference type="PROSITE" id="PS00154">
    <property type="entry name" value="ATPASE_E1_E2"/>
    <property type="match status" value="1"/>
</dbReference>
<dbReference type="InterPro" id="IPR023299">
    <property type="entry name" value="ATPase_P-typ_cyto_dom_N"/>
</dbReference>
<feature type="transmembrane region" description="Helical" evidence="16">
    <location>
        <begin position="209"/>
        <end position="231"/>
    </location>
</feature>
<dbReference type="SUPFAM" id="SSF55008">
    <property type="entry name" value="HMA, heavy metal-associated domain"/>
    <property type="match status" value="2"/>
</dbReference>
<dbReference type="InterPro" id="IPR017969">
    <property type="entry name" value="Heavy-metal-associated_CS"/>
</dbReference>
<sequence length="864" mass="88832">MSSLAAGSKRAAAVTLRVEGMACASCVARVEKAISAAPGVASAAVNLATKRASVTFSGSPDIEAVVAAIRKAGYETAIETARFNIEKLNCASCVNRAERAFKSVPGVVEANVNLAAKTGTVRFVSGATSPEALAKAASAAGYPAREIKLDAGSDSRPDEGRAEADSLFRALFLALVLTAPVFALEMGAHAIPGVHDFIMATIGMQTSRIIQFALTALVLFGPGLRFFTAGFPALWRGAPDMNALVALGSGAAFAYSTLVTFAPGLFPAGTSHVYFESAAVIVTLILLGRSLEARAKGRAGAAIERLIGLKPKTARLLRDGSVVEVPLEDVAVGDIVLVKPGEKVPVDGQVVEGSSFVDESMLTGEPRPVTKGVGANVVGGTINTTGSFSFRVAKIGADTVLAQIIRMVEEAQGAKLPIQALVDKVTAWFVPAVMAVAALTFAIWLWLGPEPSLSYALTLTVAVLIIACPCAMGLATPVSIMVGTGRAAELGVLFRKGDALQTLSNITAIALDKTGTITKGHPELTDFLVAPGFDRAEVLGLVAAVEARSEHPVAVAIVAAAERAGAARKQAVEPASKGWWPFSSRRSEANGRSAVKFAAKPGLGVEAEVEGRHVAVGADRFMAAKGVDVSAFAEAAARFGEAAKSPLYAAIDGKLAALIVVADPIAPGARQAVEALRGQGLEILMVTGDNRCAAEAIAKAVGIEKVVAEVLPEGKIEALDQLRARHRAIAFVGDGINDAPALARADVGLAIGSGTDVAIEAADVVLMSGDLAGAATAVALSRVTMRNIKQNLFWAFAYNIILIPVAAGALYPAFGVLLSPMLAAGAMAFSSVFVVTNALRLRRFAPPLRGGASAEGARSLAPAE</sequence>
<feature type="transmembrane region" description="Helical" evidence="16">
    <location>
        <begin position="243"/>
        <end position="266"/>
    </location>
</feature>
<comment type="similarity">
    <text evidence="2 16">Belongs to the cation transport ATPase (P-type) (TC 3.A.3) family. Type IB subfamily.</text>
</comment>
<dbReference type="InterPro" id="IPR008250">
    <property type="entry name" value="ATPase_P-typ_transduc_dom_A_sf"/>
</dbReference>